<evidence type="ECO:0000313" key="2">
    <source>
        <dbReference type="EMBL" id="ABC82798.1"/>
    </source>
</evidence>
<protein>
    <recommendedName>
        <fullName evidence="1">DUF1722 domain-containing protein</fullName>
    </recommendedName>
</protein>
<dbReference type="KEGG" id="ade:Adeh_3029"/>
<dbReference type="AlphaFoldDB" id="Q2IDY9"/>
<dbReference type="OrthoDB" id="495783at2"/>
<dbReference type="eggNOG" id="COG3272">
    <property type="taxonomic scope" value="Bacteria"/>
</dbReference>
<evidence type="ECO:0000313" key="3">
    <source>
        <dbReference type="Proteomes" id="UP000001935"/>
    </source>
</evidence>
<dbReference type="PANTHER" id="PTHR30087:SF0">
    <property type="entry name" value="INNER MEMBRANE PROTEIN"/>
    <property type="match status" value="1"/>
</dbReference>
<accession>Q2IDY9</accession>
<gene>
    <name evidence="2" type="ordered locus">Adeh_3029</name>
</gene>
<dbReference type="STRING" id="290397.Adeh_3029"/>
<dbReference type="PIRSF" id="PIRSF037004">
    <property type="entry name" value="UCP037004"/>
    <property type="match status" value="1"/>
</dbReference>
<dbReference type="HOGENOM" id="CLU_076318_0_0_7"/>
<dbReference type="Proteomes" id="UP000001935">
    <property type="component" value="Chromosome"/>
</dbReference>
<dbReference type="InterPro" id="IPR017087">
    <property type="entry name" value="UCP037004"/>
</dbReference>
<evidence type="ECO:0000259" key="1">
    <source>
        <dbReference type="Pfam" id="PF08349"/>
    </source>
</evidence>
<dbReference type="RefSeq" id="WP_011422080.1">
    <property type="nucleotide sequence ID" value="NC_007760.1"/>
</dbReference>
<dbReference type="Pfam" id="PF08349">
    <property type="entry name" value="DUF1722"/>
    <property type="match status" value="1"/>
</dbReference>
<dbReference type="eggNOG" id="COG1683">
    <property type="taxonomic scope" value="Bacteria"/>
</dbReference>
<reference evidence="2 3" key="1">
    <citation type="submission" date="2006-01" db="EMBL/GenBank/DDBJ databases">
        <title>Complete sequence of Anaeromyxobacter dehalogenans 2CP-C.</title>
        <authorList>
            <consortium name="US DOE Joint Genome Institute"/>
            <person name="Copeland A."/>
            <person name="Lucas S."/>
            <person name="Lapidus A."/>
            <person name="Barry K."/>
            <person name="Detter J.C."/>
            <person name="Glavina T."/>
            <person name="Hammon N."/>
            <person name="Israni S."/>
            <person name="Pitluck S."/>
            <person name="Brettin T."/>
            <person name="Bruce D."/>
            <person name="Han C."/>
            <person name="Tapia R."/>
            <person name="Gilna P."/>
            <person name="Kiss H."/>
            <person name="Schmutz J."/>
            <person name="Larimer F."/>
            <person name="Land M."/>
            <person name="Kyrpides N."/>
            <person name="Anderson I."/>
            <person name="Sanford R.A."/>
            <person name="Ritalahti K.M."/>
            <person name="Thomas H.S."/>
            <person name="Kirby J.R."/>
            <person name="Zhulin I.B."/>
            <person name="Loeffler F.E."/>
            <person name="Richardson P."/>
        </authorList>
    </citation>
    <scope>NUCLEOTIDE SEQUENCE [LARGE SCALE GENOMIC DNA]</scope>
    <source>
        <strain evidence="2 3">2CP-C</strain>
    </source>
</reference>
<dbReference type="EMBL" id="CP000251">
    <property type="protein sequence ID" value="ABC82798.1"/>
    <property type="molecule type" value="Genomic_DNA"/>
</dbReference>
<name>Q2IDY9_ANADE</name>
<dbReference type="InterPro" id="IPR007553">
    <property type="entry name" value="2-thiour_desulf"/>
</dbReference>
<organism evidence="2 3">
    <name type="scientific">Anaeromyxobacter dehalogenans (strain 2CP-C)</name>
    <dbReference type="NCBI Taxonomy" id="290397"/>
    <lineage>
        <taxon>Bacteria</taxon>
        <taxon>Pseudomonadati</taxon>
        <taxon>Myxococcota</taxon>
        <taxon>Myxococcia</taxon>
        <taxon>Myxococcales</taxon>
        <taxon>Cystobacterineae</taxon>
        <taxon>Anaeromyxobacteraceae</taxon>
        <taxon>Anaeromyxobacter</taxon>
    </lineage>
</organism>
<dbReference type="PANTHER" id="PTHR30087">
    <property type="entry name" value="INNER MEMBRANE PROTEIN"/>
    <property type="match status" value="1"/>
</dbReference>
<sequence length="319" mass="35107">MAARPKLRIGVSSCLLGQQVRYDGQHKRDAFLTDVLGPFVEWVPVCPELELGLGVPREPIRLVGRSAAPSLVAERSGLDHTEAMRRFAERRVAELAREDLSGYVTKKDSPSCGMERVRVHPPKGGPPRREGVGAFARVLMEAFPLLPVEEEGRLNDPVLREGFVERVFAYARWKEAVAAGMTRGALVAFHTAHKLTLLAHSPAAYRALGARVGGLRKGTIRAEVEAYGAGLMAALKVPATRGRHVNVLQHAAGYLRDRLPAADRKELEESIADFGRGLVPRIVPLTLLRHHVRSQGLEYLAGQVYLDPDPKELMLRNHA</sequence>
<dbReference type="Pfam" id="PF04463">
    <property type="entry name" value="2-thiour_desulf"/>
    <property type="match status" value="1"/>
</dbReference>
<dbReference type="InterPro" id="IPR013560">
    <property type="entry name" value="DUF1722"/>
</dbReference>
<proteinExistence type="predicted"/>
<feature type="domain" description="DUF1722" evidence="1">
    <location>
        <begin position="194"/>
        <end position="310"/>
    </location>
</feature>